<dbReference type="InterPro" id="IPR005182">
    <property type="entry name" value="YdbS-like_PH"/>
</dbReference>
<feature type="transmembrane region" description="Helical" evidence="1">
    <location>
        <begin position="63"/>
        <end position="81"/>
    </location>
</feature>
<keyword evidence="1" id="KW-0812">Transmembrane</keyword>
<feature type="domain" description="YdbS-like PH" evidence="2">
    <location>
        <begin position="88"/>
        <end position="165"/>
    </location>
</feature>
<gene>
    <name evidence="3" type="ORF">ES724_05520</name>
</gene>
<keyword evidence="1" id="KW-1133">Transmembrane helix</keyword>
<name>A0A5C6ZUG0_9FLAO</name>
<keyword evidence="1" id="KW-0472">Membrane</keyword>
<dbReference type="OrthoDB" id="1524472at2"/>
<accession>A0A5C6ZUG0</accession>
<dbReference type="Proteomes" id="UP000321367">
    <property type="component" value="Unassembled WGS sequence"/>
</dbReference>
<dbReference type="Pfam" id="PF03703">
    <property type="entry name" value="bPH_2"/>
    <property type="match status" value="1"/>
</dbReference>
<organism evidence="3 4">
    <name type="scientific">Gillisia hiemivivida</name>
    <dbReference type="NCBI Taxonomy" id="291190"/>
    <lineage>
        <taxon>Bacteria</taxon>
        <taxon>Pseudomonadati</taxon>
        <taxon>Bacteroidota</taxon>
        <taxon>Flavobacteriia</taxon>
        <taxon>Flavobacteriales</taxon>
        <taxon>Flavobacteriaceae</taxon>
        <taxon>Gillisia</taxon>
    </lineage>
</organism>
<sequence length="175" mass="19924">MASVMENFTNRSIDIASLPQFEEVSFEPISKAYLIKASLQNLVFFCLAVIGWVVLFYFEIIQFQLNILLIGIVLYFGFKFWNIFQLQKNYGFVLRQKDILYRRGYLVNKTTVVPFNRIQHASISRDVLDKMLKISSLKIFTAGGSGSDIIIPGLAPDLALRLKEALAAKLTANEF</sequence>
<dbReference type="PANTHER" id="PTHR34473">
    <property type="entry name" value="UPF0699 TRANSMEMBRANE PROTEIN YDBS"/>
    <property type="match status" value="1"/>
</dbReference>
<reference evidence="3 4" key="1">
    <citation type="submission" date="2019-08" db="EMBL/GenBank/DDBJ databases">
        <title>Genome sequence of Gillisia hiemivivida IC154 (type strain).</title>
        <authorList>
            <person name="Bowman J.P."/>
        </authorList>
    </citation>
    <scope>NUCLEOTIDE SEQUENCE [LARGE SCALE GENOMIC DNA]</scope>
    <source>
        <strain evidence="3 4">IC154</strain>
    </source>
</reference>
<dbReference type="PANTHER" id="PTHR34473:SF2">
    <property type="entry name" value="UPF0699 TRANSMEMBRANE PROTEIN YDBT"/>
    <property type="match status" value="1"/>
</dbReference>
<evidence type="ECO:0000313" key="4">
    <source>
        <dbReference type="Proteomes" id="UP000321367"/>
    </source>
</evidence>
<evidence type="ECO:0000256" key="1">
    <source>
        <dbReference type="SAM" id="Phobius"/>
    </source>
</evidence>
<feature type="transmembrane region" description="Helical" evidence="1">
    <location>
        <begin position="39"/>
        <end position="57"/>
    </location>
</feature>
<evidence type="ECO:0000259" key="2">
    <source>
        <dbReference type="Pfam" id="PF03703"/>
    </source>
</evidence>
<proteinExistence type="predicted"/>
<comment type="caution">
    <text evidence="3">The sequence shown here is derived from an EMBL/GenBank/DDBJ whole genome shotgun (WGS) entry which is preliminary data.</text>
</comment>
<dbReference type="EMBL" id="VORY01000004">
    <property type="protein sequence ID" value="TXD94470.1"/>
    <property type="molecule type" value="Genomic_DNA"/>
</dbReference>
<protein>
    <submittedName>
        <fullName evidence="3">PH domain-containing protein</fullName>
    </submittedName>
</protein>
<evidence type="ECO:0000313" key="3">
    <source>
        <dbReference type="EMBL" id="TXD94470.1"/>
    </source>
</evidence>
<keyword evidence="4" id="KW-1185">Reference proteome</keyword>
<dbReference type="AlphaFoldDB" id="A0A5C6ZUG0"/>